<keyword evidence="3" id="KW-1185">Reference proteome</keyword>
<reference evidence="2 3" key="1">
    <citation type="submission" date="2020-08" db="EMBL/GenBank/DDBJ databases">
        <title>Genomic Encyclopedia of Type Strains, Phase IV (KMG-IV): sequencing the most valuable type-strain genomes for metagenomic binning, comparative biology and taxonomic classification.</title>
        <authorList>
            <person name="Goeker M."/>
        </authorList>
    </citation>
    <scope>NUCLEOTIDE SEQUENCE [LARGE SCALE GENOMIC DNA]</scope>
    <source>
        <strain evidence="2 3">DSM 21458</strain>
    </source>
</reference>
<dbReference type="GO" id="GO:0004300">
    <property type="term" value="F:enoyl-CoA hydratase activity"/>
    <property type="evidence" value="ECO:0007669"/>
    <property type="project" value="UniProtKB-EC"/>
</dbReference>
<dbReference type="InterPro" id="IPR045002">
    <property type="entry name" value="Ech1-like"/>
</dbReference>
<proteinExistence type="inferred from homology"/>
<dbReference type="EMBL" id="JACHHG010000007">
    <property type="protein sequence ID" value="MBB6098781.1"/>
    <property type="molecule type" value="Genomic_DNA"/>
</dbReference>
<evidence type="ECO:0000313" key="2">
    <source>
        <dbReference type="EMBL" id="MBB6098781.1"/>
    </source>
</evidence>
<name>A0A841HZ16_9DEIO</name>
<dbReference type="PANTHER" id="PTHR43149">
    <property type="entry name" value="ENOYL-COA HYDRATASE"/>
    <property type="match status" value="1"/>
</dbReference>
<evidence type="ECO:0000313" key="3">
    <source>
        <dbReference type="Proteomes" id="UP000569951"/>
    </source>
</evidence>
<dbReference type="CDD" id="cd06558">
    <property type="entry name" value="crotonase-like"/>
    <property type="match status" value="1"/>
</dbReference>
<evidence type="ECO:0000256" key="1">
    <source>
        <dbReference type="ARBA" id="ARBA00005254"/>
    </source>
</evidence>
<protein>
    <submittedName>
        <fullName evidence="2">Enoyl-CoA hydratase</fullName>
        <ecNumber evidence="2">4.2.1.17</ecNumber>
    </submittedName>
</protein>
<dbReference type="GO" id="GO:0016853">
    <property type="term" value="F:isomerase activity"/>
    <property type="evidence" value="ECO:0007669"/>
    <property type="project" value="InterPro"/>
</dbReference>
<sequence length="280" mass="30540">MTHTDPASRYRSLRLEYPAPHIAEIILTGPGRGNAMGPDTWRELPQAVAEIESRPDLRAAIVRGEGRHFSTGLDLEATGQDLAPLLNRPALAFERDRLLGYIRSMQAAFAAVADARVPFVAAVHGWCIGAGLELIAACDLRLCAADARFSLREVRLAIASDLGGIQRLPYLIGEGRARDLALTGRDVDAAWAERAGLVSEVLETPEQTVQAARDLAARLATNPPLTVGGIKRLMNARLEDDLRRGLREAAAFNAAYLQSEDYLEAQRALAERREPQFKGK</sequence>
<dbReference type="EC" id="4.2.1.17" evidence="2"/>
<comment type="caution">
    <text evidence="2">The sequence shown here is derived from an EMBL/GenBank/DDBJ whole genome shotgun (WGS) entry which is preliminary data.</text>
</comment>
<keyword evidence="2" id="KW-0456">Lyase</keyword>
<dbReference type="PANTHER" id="PTHR43149:SF1">
    <property type="entry name" value="DELTA(3,5)-DELTA(2,4)-DIENOYL-COA ISOMERASE, MITOCHONDRIAL"/>
    <property type="match status" value="1"/>
</dbReference>
<organism evidence="2 3">
    <name type="scientific">Deinobacterium chartae</name>
    <dbReference type="NCBI Taxonomy" id="521158"/>
    <lineage>
        <taxon>Bacteria</taxon>
        <taxon>Thermotogati</taxon>
        <taxon>Deinococcota</taxon>
        <taxon>Deinococci</taxon>
        <taxon>Deinococcales</taxon>
        <taxon>Deinococcaceae</taxon>
        <taxon>Deinobacterium</taxon>
    </lineage>
</organism>
<dbReference type="AlphaFoldDB" id="A0A841HZ16"/>
<accession>A0A841HZ16</accession>
<dbReference type="Gene3D" id="3.90.226.10">
    <property type="entry name" value="2-enoyl-CoA Hydratase, Chain A, domain 1"/>
    <property type="match status" value="1"/>
</dbReference>
<comment type="similarity">
    <text evidence="1">Belongs to the enoyl-CoA hydratase/isomerase family.</text>
</comment>
<dbReference type="InterPro" id="IPR029045">
    <property type="entry name" value="ClpP/crotonase-like_dom_sf"/>
</dbReference>
<dbReference type="Pfam" id="PF00378">
    <property type="entry name" value="ECH_1"/>
    <property type="match status" value="1"/>
</dbReference>
<dbReference type="SUPFAM" id="SSF52096">
    <property type="entry name" value="ClpP/crotonase"/>
    <property type="match status" value="1"/>
</dbReference>
<gene>
    <name evidence="2" type="ORF">HNR42_002216</name>
</gene>
<dbReference type="InterPro" id="IPR001753">
    <property type="entry name" value="Enoyl-CoA_hydra/iso"/>
</dbReference>
<dbReference type="Proteomes" id="UP000569951">
    <property type="component" value="Unassembled WGS sequence"/>
</dbReference>
<dbReference type="RefSeq" id="WP_183987522.1">
    <property type="nucleotide sequence ID" value="NZ_JACHHG010000007.1"/>
</dbReference>